<evidence type="ECO:0000259" key="1">
    <source>
        <dbReference type="Pfam" id="PF04865"/>
    </source>
</evidence>
<feature type="domain" description="Baseplate protein J-like barrel" evidence="1">
    <location>
        <begin position="109"/>
        <end position="186"/>
    </location>
</feature>
<sequence>MALDLKYGLSSSGFLVPTYEEVLDAVQTDFQRRFGEDIPLTANSNFGILSMSFSYFISKYFQQLQLFYYDAYVTTATDTGLDRQASNAGITRNDSSQSQATLHIVTDGEYLIEAGTQFETADGIVFDVINDVVTTRQSDGSWSVDVNANSDDYGAYTNTPANSITIISDPDDNIISVNNPEASNGGMDRETDDLLRRRIITETIANPSGTINGIITALTNLSGVKQVGAVQNPLGTVDSYGNPPYTVHLYVLGGAKQDILNALATYSGFGPMFTGSESGQVADDSGTMRTYYFDYATPIPIHVNVKLKTNSNWDADSGIGEVKELIADYINSLSMGANVVLTKMYPDIYSMDGVDEATILIGRDPSNLSSQDIQVDKYEVPQGSTDWINVGDDNTAMLTGYTSTTNSIKLDFE</sequence>
<dbReference type="PANTHER" id="PTHR37829">
    <property type="entry name" value="PHAGE-LIKE ELEMENT PBSX PROTEIN XKDT"/>
    <property type="match status" value="1"/>
</dbReference>
<proteinExistence type="predicted"/>
<dbReference type="RefSeq" id="WP_070367818.1">
    <property type="nucleotide sequence ID" value="NZ_MIQE01000012.1"/>
</dbReference>
<dbReference type="InterPro" id="IPR052399">
    <property type="entry name" value="Phage_Baseplate_Assmbl_Protein"/>
</dbReference>
<gene>
    <name evidence="2" type="ORF">LASUN_12910</name>
</gene>
<reference evidence="2 3" key="1">
    <citation type="submission" date="2016-09" db="EMBL/GenBank/DDBJ databases">
        <title>Genome Sequence of Lactobacillus sunkii Strain CG01.</title>
        <authorList>
            <person name="Poehlein A."/>
            <person name="Gabris C."/>
            <person name="Bengelsdorf F.R."/>
            <person name="Duerre P."/>
            <person name="Daniel R."/>
        </authorList>
    </citation>
    <scope>NUCLEOTIDE SEQUENCE [LARGE SCALE GENOMIC DNA]</scope>
    <source>
        <strain evidence="2 3">CG_D</strain>
    </source>
</reference>
<dbReference type="AlphaFoldDB" id="A0A1E7XCI9"/>
<accession>A0A1E7XCI9</accession>
<evidence type="ECO:0000313" key="2">
    <source>
        <dbReference type="EMBL" id="OFA10741.1"/>
    </source>
</evidence>
<organism evidence="2 3">
    <name type="scientific">Lentilactobacillus sunkii</name>
    <dbReference type="NCBI Taxonomy" id="481719"/>
    <lineage>
        <taxon>Bacteria</taxon>
        <taxon>Bacillati</taxon>
        <taxon>Bacillota</taxon>
        <taxon>Bacilli</taxon>
        <taxon>Lactobacillales</taxon>
        <taxon>Lactobacillaceae</taxon>
        <taxon>Lentilactobacillus</taxon>
    </lineage>
</organism>
<protein>
    <submittedName>
        <fullName evidence="2">Baseplate J-like protein</fullName>
    </submittedName>
</protein>
<evidence type="ECO:0000313" key="3">
    <source>
        <dbReference type="Proteomes" id="UP000177010"/>
    </source>
</evidence>
<dbReference type="EMBL" id="MIQE01000012">
    <property type="protein sequence ID" value="OFA10741.1"/>
    <property type="molecule type" value="Genomic_DNA"/>
</dbReference>
<dbReference type="PANTHER" id="PTHR37829:SF3">
    <property type="entry name" value="PROTEIN JAYE-RELATED"/>
    <property type="match status" value="1"/>
</dbReference>
<dbReference type="Proteomes" id="UP000177010">
    <property type="component" value="Unassembled WGS sequence"/>
</dbReference>
<dbReference type="STRING" id="481719.LASUN_12910"/>
<dbReference type="Pfam" id="PF04865">
    <property type="entry name" value="Baseplate_J"/>
    <property type="match status" value="1"/>
</dbReference>
<dbReference type="InterPro" id="IPR006949">
    <property type="entry name" value="Barrel_Baseplate_J-like"/>
</dbReference>
<name>A0A1E7XCI9_9LACO</name>
<comment type="caution">
    <text evidence="2">The sequence shown here is derived from an EMBL/GenBank/DDBJ whole genome shotgun (WGS) entry which is preliminary data.</text>
</comment>